<dbReference type="PANTHER" id="PTHR36307:SF1">
    <property type="entry name" value="FLAGELLA BASAL BODY P-RING FORMATION PROTEIN FLGA"/>
    <property type="match status" value="1"/>
</dbReference>
<proteinExistence type="inferred from homology"/>
<keyword evidence="4" id="KW-1005">Bacterial flagellum biogenesis</keyword>
<dbReference type="PANTHER" id="PTHR36307">
    <property type="entry name" value="FLAGELLA BASAL BODY P-RING FORMATION PROTEIN FLGA"/>
    <property type="match status" value="1"/>
</dbReference>
<dbReference type="InterPro" id="IPR017585">
    <property type="entry name" value="SAF_FlgA"/>
</dbReference>
<evidence type="ECO:0000256" key="4">
    <source>
        <dbReference type="RuleBase" id="RU362063"/>
    </source>
</evidence>
<feature type="chain" id="PRO_5044965614" description="Flagella basal body P-ring formation protein FlgA" evidence="4">
    <location>
        <begin position="41"/>
        <end position="169"/>
    </location>
</feature>
<sequence length="169" mass="17671">MMFRRSPGGKAVAGGRAQPARAVLFAAMASCLLSPAAALAEPPTAVIPKQTIYPGEKLDASMLEVVDVTNPDLRDGYVRSIDEVDGMVTKRTLLPGRVILASALREQYAVERGSTVRLVFNNGGLTITAAGSPLQDAAVGDLIRVRNVDTGVIVSGTVMADSTIHVVAK</sequence>
<evidence type="ECO:0000313" key="7">
    <source>
        <dbReference type="Proteomes" id="UP001233264"/>
    </source>
</evidence>
<feature type="domain" description="SAF" evidence="5">
    <location>
        <begin position="43"/>
        <end position="105"/>
    </location>
</feature>
<dbReference type="Pfam" id="PF13144">
    <property type="entry name" value="ChapFlgA"/>
    <property type="match status" value="1"/>
</dbReference>
<evidence type="ECO:0000313" key="6">
    <source>
        <dbReference type="EMBL" id="WHS93146.1"/>
    </source>
</evidence>
<accession>A0ABY8T5I5</accession>
<dbReference type="InterPro" id="IPR013974">
    <property type="entry name" value="SAF"/>
</dbReference>
<dbReference type="SMART" id="SM00858">
    <property type="entry name" value="SAF"/>
    <property type="match status" value="1"/>
</dbReference>
<evidence type="ECO:0000256" key="2">
    <source>
        <dbReference type="ARBA" id="ARBA00022729"/>
    </source>
</evidence>
<reference evidence="6 7" key="1">
    <citation type="submission" date="2023-03" db="EMBL/GenBank/DDBJ databases">
        <authorList>
            <person name="Menendez E."/>
            <person name="Kaur S."/>
            <person name="Flores-Felix J.D."/>
            <person name="diCenzo G.C."/>
            <person name="Peix A."/>
            <person name="Velazquez E."/>
        </authorList>
    </citation>
    <scope>NUCLEOTIDE SEQUENCE [LARGE SCALE GENOMIC DNA]</scope>
    <source>
        <strain evidence="6 7">CCBAU 71714</strain>
    </source>
</reference>
<dbReference type="Gene3D" id="3.90.1210.10">
    <property type="entry name" value="Antifreeze-like/N-acetylneuraminic acid synthase C-terminal domain"/>
    <property type="match status" value="1"/>
</dbReference>
<dbReference type="CDD" id="cd11614">
    <property type="entry name" value="SAF_CpaB_FlgA_like"/>
    <property type="match status" value="1"/>
</dbReference>
<dbReference type="NCBIfam" id="TIGR03170">
    <property type="entry name" value="flgA_cterm"/>
    <property type="match status" value="1"/>
</dbReference>
<name>A0ABY8T5I5_9HYPH</name>
<keyword evidence="6" id="KW-0282">Flagellum</keyword>
<comment type="function">
    <text evidence="4">Involved in the assembly process of the P-ring formation. It may associate with FlgF on the rod constituting a structure essential for the P-ring assembly or may act as a modulator protein for the P-ring assembly.</text>
</comment>
<feature type="signal peptide" evidence="4">
    <location>
        <begin position="1"/>
        <end position="40"/>
    </location>
</feature>
<dbReference type="Proteomes" id="UP001233264">
    <property type="component" value="Chromosome"/>
</dbReference>
<evidence type="ECO:0000259" key="5">
    <source>
        <dbReference type="SMART" id="SM00858"/>
    </source>
</evidence>
<keyword evidence="3 4" id="KW-0574">Periplasm</keyword>
<gene>
    <name evidence="6" type="primary">flgA</name>
    <name evidence="6" type="ORF">PZL22_004252</name>
</gene>
<organism evidence="6 7">
    <name type="scientific">Sinorhizobium kummerowiae</name>
    <dbReference type="NCBI Taxonomy" id="158892"/>
    <lineage>
        <taxon>Bacteria</taxon>
        <taxon>Pseudomonadati</taxon>
        <taxon>Pseudomonadota</taxon>
        <taxon>Alphaproteobacteria</taxon>
        <taxon>Hyphomicrobiales</taxon>
        <taxon>Rhizobiaceae</taxon>
        <taxon>Sinorhizobium/Ensifer group</taxon>
        <taxon>Sinorhizobium</taxon>
    </lineage>
</organism>
<protein>
    <recommendedName>
        <fullName evidence="4">Flagella basal body P-ring formation protein FlgA</fullName>
    </recommendedName>
</protein>
<comment type="similarity">
    <text evidence="4">Belongs to the FlgA family.</text>
</comment>
<keyword evidence="6" id="KW-0966">Cell projection</keyword>
<keyword evidence="7" id="KW-1185">Reference proteome</keyword>
<dbReference type="RefSeq" id="WP_003529894.1">
    <property type="nucleotide sequence ID" value="NZ_CP120365.1"/>
</dbReference>
<evidence type="ECO:0000256" key="3">
    <source>
        <dbReference type="ARBA" id="ARBA00022764"/>
    </source>
</evidence>
<keyword evidence="2 4" id="KW-0732">Signal</keyword>
<keyword evidence="6" id="KW-0969">Cilium</keyword>
<comment type="subcellular location">
    <subcellularLocation>
        <location evidence="1 4">Periplasm</location>
    </subcellularLocation>
</comment>
<evidence type="ECO:0000256" key="1">
    <source>
        <dbReference type="ARBA" id="ARBA00004418"/>
    </source>
</evidence>
<dbReference type="InterPro" id="IPR039246">
    <property type="entry name" value="Flagellar_FlgA"/>
</dbReference>
<dbReference type="EMBL" id="CP120365">
    <property type="protein sequence ID" value="WHS93146.1"/>
    <property type="molecule type" value="Genomic_DNA"/>
</dbReference>
<dbReference type="Gene3D" id="2.30.30.760">
    <property type="match status" value="1"/>
</dbReference>